<evidence type="ECO:0000313" key="3">
    <source>
        <dbReference type="Proteomes" id="UP000316008"/>
    </source>
</evidence>
<gene>
    <name evidence="2" type="ORF">FO442_07230</name>
</gene>
<feature type="domain" description="PKD" evidence="1">
    <location>
        <begin position="779"/>
        <end position="813"/>
    </location>
</feature>
<dbReference type="Proteomes" id="UP000316008">
    <property type="component" value="Unassembled WGS sequence"/>
</dbReference>
<dbReference type="NCBIfam" id="TIGR04131">
    <property type="entry name" value="Bac_Flav_CTERM"/>
    <property type="match status" value="1"/>
</dbReference>
<evidence type="ECO:0000313" key="2">
    <source>
        <dbReference type="EMBL" id="TSJ45542.1"/>
    </source>
</evidence>
<organism evidence="2 3">
    <name type="scientific">Fluviicola chungangensis</name>
    <dbReference type="NCBI Taxonomy" id="2597671"/>
    <lineage>
        <taxon>Bacteria</taxon>
        <taxon>Pseudomonadati</taxon>
        <taxon>Bacteroidota</taxon>
        <taxon>Flavobacteriia</taxon>
        <taxon>Flavobacteriales</taxon>
        <taxon>Crocinitomicaceae</taxon>
        <taxon>Fluviicola</taxon>
    </lineage>
</organism>
<dbReference type="OrthoDB" id="1652165at2"/>
<reference evidence="2 3" key="1">
    <citation type="submission" date="2019-07" db="EMBL/GenBank/DDBJ databases">
        <authorList>
            <person name="Huq M.A."/>
        </authorList>
    </citation>
    <scope>NUCLEOTIDE SEQUENCE [LARGE SCALE GENOMIC DNA]</scope>
    <source>
        <strain evidence="2 3">MAH-3</strain>
    </source>
</reference>
<proteinExistence type="predicted"/>
<evidence type="ECO:0000259" key="1">
    <source>
        <dbReference type="PROSITE" id="PS50093"/>
    </source>
</evidence>
<dbReference type="PROSITE" id="PS50093">
    <property type="entry name" value="PKD"/>
    <property type="match status" value="1"/>
</dbReference>
<dbReference type="InterPro" id="IPR026341">
    <property type="entry name" value="T9SS_type_B"/>
</dbReference>
<name>A0A556N030_9FLAO</name>
<dbReference type="InterPro" id="IPR052918">
    <property type="entry name" value="Motility_Chemotaxis_Reg"/>
</dbReference>
<dbReference type="InterPro" id="IPR057708">
    <property type="entry name" value="DUF7948"/>
</dbReference>
<dbReference type="PANTHER" id="PTHR35580:SF1">
    <property type="entry name" value="PHYTASE-LIKE DOMAIN-CONTAINING PROTEIN"/>
    <property type="match status" value="1"/>
</dbReference>
<dbReference type="Gene3D" id="2.60.40.10">
    <property type="entry name" value="Immunoglobulins"/>
    <property type="match status" value="1"/>
</dbReference>
<dbReference type="SMART" id="SM00089">
    <property type="entry name" value="PKD"/>
    <property type="match status" value="1"/>
</dbReference>
<dbReference type="Pfam" id="PF13585">
    <property type="entry name" value="CHU_C"/>
    <property type="match status" value="1"/>
</dbReference>
<dbReference type="Pfam" id="PF25778">
    <property type="entry name" value="DUF7948"/>
    <property type="match status" value="1"/>
</dbReference>
<accession>A0A556N030</accession>
<sequence length="1300" mass="139638">MFWRVFFTVICLYSVAFGQTEKVLLHPNEGQWDPKIHFVVDMHRGSVLINETGFAYFLHDAMDHNHESKESESIENKKIHCQVLKSQFLNTSWKGVKTKGKASRAYRNYYQGSDQSKWRSKVFSTDKVVYDEVYPGIDLIIEGQTDFLKYSFVLAPGADVKQIVTQVSGSEEVFLREGDLVTRTDFGELIEKEPVAWNIHNGKKTKVPVSFKLENGLVTYEFPKGFSETDTLIIDPDIVFSSFTGSTMDNWGMTATPDQDGNLYAGGIVFSGPGAYPTITGSYDLSFNGGNSYPYGTGTLPGFDVAISKFNSIGTNLIYSTYLGGSGNESVHSLVTDEQGHLYVLGVTSSPNFPTIAGCIDQSFNGGSTIITNELGFQGADIYVCHFDAAGANLVGSTYLGGSGTDGINSGSLYFNYGDPFRGEIVVNSGQVYVASSTSSSDFPLASAFQNTLSGAQDAVVIKMNSGLTNLLWSTYVGGSGYDSGNGIQISSTGEVFVAGGTTSSNMPFTTGNDLTYNGGIADAYVMHLSGATGSVLSGTYIGTSEYDQAFFVQLDLDDNVYIYAQSEGSIAISPGKYGIGNSGQFVAKFSPDLAALTWTTPIGSGSGHIEISPTAFLVSNCGEIYLAGWGGNVNVNNSPGAIHSSSNGLPVTPDAFQPNTNGNNFWLAVLEEDATALNYATFIGGTTSSYNHVDGGTSRFDKNGNIYHAVCGACGGVNNGFSTTDEAWSTQNPSPNCNLAAFKFELSSIEAVVAAPDPLVCLPDPVVFNNNSANGNEFEWHFGDGQSSTLVNPSHVYGGPGQYTVTLIVRDTTQCYTPDTVQFVVNIGDFNGGIVNPTAQTCANVPVQMEAYGGTVYHWFPPQYFSNPNISDPMVTTAQNISIYCIISDSCGIDTVYAQVNVLNGALDVSNDTAICIGNSVNLFASGVTQISWSPATYLDNPSSLTPVSTPLQSITYTATGTTSDGCQLSATVHIHVDTTMPQPVIPDSLFYCIGASGVVTVSGATSYNWSPQMNITPVSGAQVTISAQTNQYYYCDFSNACGTVRDSIFVDINIPNIQAGNDTTICPGEITPVHASGGVSYSWSPSPYGFLQSDGSLVQVKPTVSTTYIVVGTDQYGCSDTASVRVHLFPSPFVQTNPDVYAVFGETVQLNATSNTAINYVWSPAEYLSCNVCQNPVTQPDKPMVFTVTIYDINGCSASDKVRIYYDAIIYVPNTFTPNQNGTNETFFALGVNIRDFKLEIFNRWGELIYTGDALSQMWDGTYAGLPSPDGVYTWKIEYGEMLSDERHQIVGHVNLLR</sequence>
<dbReference type="InterPro" id="IPR035986">
    <property type="entry name" value="PKD_dom_sf"/>
</dbReference>
<dbReference type="PANTHER" id="PTHR35580">
    <property type="entry name" value="CELL SURFACE GLYCOPROTEIN (S-LAYER PROTEIN)-LIKE PROTEIN"/>
    <property type="match status" value="1"/>
</dbReference>
<dbReference type="InterPro" id="IPR022409">
    <property type="entry name" value="PKD/Chitinase_dom"/>
</dbReference>
<dbReference type="InterPro" id="IPR013783">
    <property type="entry name" value="Ig-like_fold"/>
</dbReference>
<dbReference type="SUPFAM" id="SSF49299">
    <property type="entry name" value="PKD domain"/>
    <property type="match status" value="1"/>
</dbReference>
<dbReference type="Pfam" id="PF18911">
    <property type="entry name" value="PKD_4"/>
    <property type="match status" value="1"/>
</dbReference>
<keyword evidence="3" id="KW-1185">Reference proteome</keyword>
<dbReference type="RefSeq" id="WP_144332498.1">
    <property type="nucleotide sequence ID" value="NZ_VLPL01000003.1"/>
</dbReference>
<dbReference type="CDD" id="cd00146">
    <property type="entry name" value="PKD"/>
    <property type="match status" value="1"/>
</dbReference>
<dbReference type="EMBL" id="VLPL01000003">
    <property type="protein sequence ID" value="TSJ45542.1"/>
    <property type="molecule type" value="Genomic_DNA"/>
</dbReference>
<protein>
    <submittedName>
        <fullName evidence="2">T9SS type B sorting domain-containing protein</fullName>
    </submittedName>
</protein>
<dbReference type="InterPro" id="IPR000601">
    <property type="entry name" value="PKD_dom"/>
</dbReference>
<comment type="caution">
    <text evidence="2">The sequence shown here is derived from an EMBL/GenBank/DDBJ whole genome shotgun (WGS) entry which is preliminary data.</text>
</comment>